<sequence length="187" mass="20404">MTKWFFGLIVLVFGITFGVWGGASATETISLKEAVKRAVEKAPKAESKDQNEEPAMSAPVDTNDVATGVLDEILLSPDPYYYESLGRRDPFVSMVPTEEDAASETLDRGTIAVVGILWGDRDKFALVETADGTSAILREGDSFRNATVTSIQRDGVVLYVNHYGIGRTMRLPLTEGKATNNARGRER</sequence>
<dbReference type="AlphaFoldDB" id="A0A956LYZ4"/>
<evidence type="ECO:0000313" key="2">
    <source>
        <dbReference type="EMBL" id="MCA9726696.1"/>
    </source>
</evidence>
<protein>
    <recommendedName>
        <fullName evidence="4">Pilus assembly protein PilP</fullName>
    </recommendedName>
</protein>
<evidence type="ECO:0000313" key="3">
    <source>
        <dbReference type="Proteomes" id="UP000697710"/>
    </source>
</evidence>
<reference evidence="2" key="1">
    <citation type="submission" date="2020-04" db="EMBL/GenBank/DDBJ databases">
        <authorList>
            <person name="Zhang T."/>
        </authorList>
    </citation>
    <scope>NUCLEOTIDE SEQUENCE</scope>
    <source>
        <strain evidence="2">HKST-UBA01</strain>
    </source>
</reference>
<organism evidence="2 3">
    <name type="scientific">Eiseniibacteriota bacterium</name>
    <dbReference type="NCBI Taxonomy" id="2212470"/>
    <lineage>
        <taxon>Bacteria</taxon>
        <taxon>Candidatus Eiseniibacteriota</taxon>
    </lineage>
</organism>
<feature type="compositionally biased region" description="Basic and acidic residues" evidence="1">
    <location>
        <begin position="41"/>
        <end position="51"/>
    </location>
</feature>
<gene>
    <name evidence="2" type="ORF">KC729_03370</name>
</gene>
<dbReference type="EMBL" id="JAGQHR010000057">
    <property type="protein sequence ID" value="MCA9726696.1"/>
    <property type="molecule type" value="Genomic_DNA"/>
</dbReference>
<dbReference type="Proteomes" id="UP000697710">
    <property type="component" value="Unassembled WGS sequence"/>
</dbReference>
<accession>A0A956LYZ4</accession>
<feature type="region of interest" description="Disordered" evidence="1">
    <location>
        <begin position="41"/>
        <end position="60"/>
    </location>
</feature>
<comment type="caution">
    <text evidence="2">The sequence shown here is derived from an EMBL/GenBank/DDBJ whole genome shotgun (WGS) entry which is preliminary data.</text>
</comment>
<name>A0A956LYZ4_UNCEI</name>
<evidence type="ECO:0008006" key="4">
    <source>
        <dbReference type="Google" id="ProtNLM"/>
    </source>
</evidence>
<reference evidence="2" key="2">
    <citation type="journal article" date="2021" name="Microbiome">
        <title>Successional dynamics and alternative stable states in a saline activated sludge microbial community over 9 years.</title>
        <authorList>
            <person name="Wang Y."/>
            <person name="Ye J."/>
            <person name="Ju F."/>
            <person name="Liu L."/>
            <person name="Boyd J.A."/>
            <person name="Deng Y."/>
            <person name="Parks D.H."/>
            <person name="Jiang X."/>
            <person name="Yin X."/>
            <person name="Woodcroft B.J."/>
            <person name="Tyson G.W."/>
            <person name="Hugenholtz P."/>
            <person name="Polz M.F."/>
            <person name="Zhang T."/>
        </authorList>
    </citation>
    <scope>NUCLEOTIDE SEQUENCE</scope>
    <source>
        <strain evidence="2">HKST-UBA01</strain>
    </source>
</reference>
<proteinExistence type="predicted"/>
<evidence type="ECO:0000256" key="1">
    <source>
        <dbReference type="SAM" id="MobiDB-lite"/>
    </source>
</evidence>